<accession>A0ACC0FWR1</accession>
<keyword evidence="2" id="KW-1185">Reference proteome</keyword>
<organism evidence="1 2">
    <name type="scientific">Camellia lanceoleosa</name>
    <dbReference type="NCBI Taxonomy" id="1840588"/>
    <lineage>
        <taxon>Eukaryota</taxon>
        <taxon>Viridiplantae</taxon>
        <taxon>Streptophyta</taxon>
        <taxon>Embryophyta</taxon>
        <taxon>Tracheophyta</taxon>
        <taxon>Spermatophyta</taxon>
        <taxon>Magnoliopsida</taxon>
        <taxon>eudicotyledons</taxon>
        <taxon>Gunneridae</taxon>
        <taxon>Pentapetalae</taxon>
        <taxon>asterids</taxon>
        <taxon>Ericales</taxon>
        <taxon>Theaceae</taxon>
        <taxon>Camellia</taxon>
    </lineage>
</organism>
<dbReference type="Proteomes" id="UP001060215">
    <property type="component" value="Chromosome 13"/>
</dbReference>
<comment type="caution">
    <text evidence="1">The sequence shown here is derived from an EMBL/GenBank/DDBJ whole genome shotgun (WGS) entry which is preliminary data.</text>
</comment>
<name>A0ACC0FWR1_9ERIC</name>
<evidence type="ECO:0000313" key="2">
    <source>
        <dbReference type="Proteomes" id="UP001060215"/>
    </source>
</evidence>
<proteinExistence type="predicted"/>
<sequence length="457" mass="51018">MASSLNNQPSLKKEANENGEDRISRLPDSVLVHILSFLPTKYAVRTSILSSRWKHIWASVPILEFNGPILLPSYIPFCKHNDNGSFMNFIDRVLILHDLSSIQRFSLGCNPEIDTSRLNTWIGVAIKRSVHEIDINVCEGLDLKLPRNLFTCNTLVVLKLGSQLHFDVPTSISFPCLRIFHVSLISPSNDLTQKLFSSCPMLEELSIIAVMGPGKTVYNISSSALKTLYLSLCVKEYGDSEVVVIVDAPILDYLCIEDDCFVQYCLNSLSSLVKASVCVDASHPHALGAMPHLNRAFVLLEAISNVKHLHLKSSTMAVLGIANDKSWPVFPNLTHLEFDDVGCKSLPKLLNGVPNLCTMVFTKVPLLDSFEPLEQFYWLEPQGVPSCLRSTLKEIKVSGIDGLQDELNLIKYFLENASVLEKMTIGYGMLSIKEEAEFLRHLVRLPRCSKSCQIELV</sequence>
<evidence type="ECO:0000313" key="1">
    <source>
        <dbReference type="EMBL" id="KAI7993099.1"/>
    </source>
</evidence>
<gene>
    <name evidence="1" type="ORF">LOK49_LG12G01526</name>
</gene>
<reference evidence="1 2" key="1">
    <citation type="journal article" date="2022" name="Plant J.">
        <title>Chromosome-level genome of Camellia lanceoleosa provides a valuable resource for understanding genome evolution and self-incompatibility.</title>
        <authorList>
            <person name="Gong W."/>
            <person name="Xiao S."/>
            <person name="Wang L."/>
            <person name="Liao Z."/>
            <person name="Chang Y."/>
            <person name="Mo W."/>
            <person name="Hu G."/>
            <person name="Li W."/>
            <person name="Zhao G."/>
            <person name="Zhu H."/>
            <person name="Hu X."/>
            <person name="Ji K."/>
            <person name="Xiang X."/>
            <person name="Song Q."/>
            <person name="Yuan D."/>
            <person name="Jin S."/>
            <person name="Zhang L."/>
        </authorList>
    </citation>
    <scope>NUCLEOTIDE SEQUENCE [LARGE SCALE GENOMIC DNA]</scope>
    <source>
        <strain evidence="1">SQ_2022a</strain>
    </source>
</reference>
<dbReference type="EMBL" id="CM045770">
    <property type="protein sequence ID" value="KAI7993099.1"/>
    <property type="molecule type" value="Genomic_DNA"/>
</dbReference>
<protein>
    <submittedName>
        <fullName evidence="1">F-box/FBD/LRR-repeat protein</fullName>
    </submittedName>
</protein>